<feature type="region of interest" description="Disordered" evidence="1">
    <location>
        <begin position="72"/>
        <end position="199"/>
    </location>
</feature>
<evidence type="ECO:0000313" key="3">
    <source>
        <dbReference type="Proteomes" id="UP001066276"/>
    </source>
</evidence>
<dbReference type="EMBL" id="JANPWB010000002">
    <property type="protein sequence ID" value="KAJ1210048.1"/>
    <property type="molecule type" value="Genomic_DNA"/>
</dbReference>
<dbReference type="AlphaFoldDB" id="A0AAV7W7S2"/>
<gene>
    <name evidence="2" type="ORF">NDU88_005416</name>
</gene>
<reference evidence="2" key="1">
    <citation type="journal article" date="2022" name="bioRxiv">
        <title>Sequencing and chromosome-scale assembly of the giantPleurodeles waltlgenome.</title>
        <authorList>
            <person name="Brown T."/>
            <person name="Elewa A."/>
            <person name="Iarovenko S."/>
            <person name="Subramanian E."/>
            <person name="Araus A.J."/>
            <person name="Petzold A."/>
            <person name="Susuki M."/>
            <person name="Suzuki K.-i.T."/>
            <person name="Hayashi T."/>
            <person name="Toyoda A."/>
            <person name="Oliveira C."/>
            <person name="Osipova E."/>
            <person name="Leigh N.D."/>
            <person name="Simon A."/>
            <person name="Yun M.H."/>
        </authorList>
    </citation>
    <scope>NUCLEOTIDE SEQUENCE</scope>
    <source>
        <strain evidence="2">20211129_DDA</strain>
        <tissue evidence="2">Liver</tissue>
    </source>
</reference>
<feature type="region of interest" description="Disordered" evidence="1">
    <location>
        <begin position="222"/>
        <end position="254"/>
    </location>
</feature>
<organism evidence="2 3">
    <name type="scientific">Pleurodeles waltl</name>
    <name type="common">Iberian ribbed newt</name>
    <dbReference type="NCBI Taxonomy" id="8319"/>
    <lineage>
        <taxon>Eukaryota</taxon>
        <taxon>Metazoa</taxon>
        <taxon>Chordata</taxon>
        <taxon>Craniata</taxon>
        <taxon>Vertebrata</taxon>
        <taxon>Euteleostomi</taxon>
        <taxon>Amphibia</taxon>
        <taxon>Batrachia</taxon>
        <taxon>Caudata</taxon>
        <taxon>Salamandroidea</taxon>
        <taxon>Salamandridae</taxon>
        <taxon>Pleurodelinae</taxon>
        <taxon>Pleurodeles</taxon>
    </lineage>
</organism>
<sequence length="254" mass="26809">MASVDRGYVTGVPKHCKTPPLWASELDLLSPLCQYSLQPQPPHYYSRGRPDRSLRVGALTVPVASLNSFCRRSCPPTRTKDLGGPGAGSTQGCSPAFPLRPRGVVPRPRRPRDHSAALGPQGKDTQHAATGPGIRRSPRPRLTAPAARRAPLQTTREPAGHHSVPARGPGPNAPPITARPSVASEVPTAHSASTPSPFRALPSLQATAQALRTTCLRPLLDHRVSPVSGSNSTFCRSPPRSAPPQGADGIARPP</sequence>
<keyword evidence="3" id="KW-1185">Reference proteome</keyword>
<evidence type="ECO:0000256" key="1">
    <source>
        <dbReference type="SAM" id="MobiDB-lite"/>
    </source>
</evidence>
<comment type="caution">
    <text evidence="2">The sequence shown here is derived from an EMBL/GenBank/DDBJ whole genome shotgun (WGS) entry which is preliminary data.</text>
</comment>
<name>A0AAV7W7S2_PLEWA</name>
<accession>A0AAV7W7S2</accession>
<protein>
    <submittedName>
        <fullName evidence="2">Uncharacterized protein</fullName>
    </submittedName>
</protein>
<evidence type="ECO:0000313" key="2">
    <source>
        <dbReference type="EMBL" id="KAJ1210048.1"/>
    </source>
</evidence>
<feature type="compositionally biased region" description="Low complexity" evidence="1">
    <location>
        <begin position="140"/>
        <end position="156"/>
    </location>
</feature>
<dbReference type="Proteomes" id="UP001066276">
    <property type="component" value="Chromosome 1_2"/>
</dbReference>
<proteinExistence type="predicted"/>